<dbReference type="Gene3D" id="1.25.10.10">
    <property type="entry name" value="Leucine-rich Repeat Variant"/>
    <property type="match status" value="1"/>
</dbReference>
<dbReference type="PANTHER" id="PTHR10997:SF7">
    <property type="entry name" value="IMPORTIN-11"/>
    <property type="match status" value="1"/>
</dbReference>
<proteinExistence type="predicted"/>
<accession>A0A835RTA2</accession>
<dbReference type="OrthoDB" id="634536at2759"/>
<sequence>MALSASDVQTVYSILSNSLSPDEPVRKPAESALAQCESRPGFCSCLLVHSRFPCYTFVIFVASSVGFLGHSCISNDEKAHLRKKLLLNIREESSQIAVQLAVIISKIARIDYPKEWPELFSFLAQQLQTADILTSHRELSTKRLVADQKMFAEIASMLFDYSWNLWQSDMRTILQSFAGLIQCIPSSSLMEHQVDLLLTCERWLLCTKIIRQLIISGNASDSTSAQVVQPVKEVCPMLLNVIQSFLLYYSSFMEGQPKFWDFTKRVCIKLMKVLVAFQSRHPYSFGDENVLPVILDFCLNKIINPEQELAPFDEFRIQCMVLIKSILECKEYKPSPTGRVINGSEDSLENRKKGISTAVVDMIKAVFPSERVILLCNIFVQ</sequence>
<dbReference type="InterPro" id="IPR016024">
    <property type="entry name" value="ARM-type_fold"/>
</dbReference>
<comment type="caution">
    <text evidence="1">The sequence shown here is derived from an EMBL/GenBank/DDBJ whole genome shotgun (WGS) entry which is preliminary data.</text>
</comment>
<dbReference type="EMBL" id="JADCNL010000001">
    <property type="protein sequence ID" value="KAG0496363.1"/>
    <property type="molecule type" value="Genomic_DNA"/>
</dbReference>
<name>A0A835RTA2_VANPL</name>
<keyword evidence="2" id="KW-1185">Reference proteome</keyword>
<evidence type="ECO:0000313" key="2">
    <source>
        <dbReference type="Proteomes" id="UP000636800"/>
    </source>
</evidence>
<dbReference type="GO" id="GO:0005635">
    <property type="term" value="C:nuclear envelope"/>
    <property type="evidence" value="ECO:0007669"/>
    <property type="project" value="TreeGrafter"/>
</dbReference>
<protein>
    <recommendedName>
        <fullName evidence="3">Exportin-1/Importin-beta-like domain-containing protein</fullName>
    </recommendedName>
</protein>
<organism evidence="1 2">
    <name type="scientific">Vanilla planifolia</name>
    <name type="common">Vanilla</name>
    <dbReference type="NCBI Taxonomy" id="51239"/>
    <lineage>
        <taxon>Eukaryota</taxon>
        <taxon>Viridiplantae</taxon>
        <taxon>Streptophyta</taxon>
        <taxon>Embryophyta</taxon>
        <taxon>Tracheophyta</taxon>
        <taxon>Spermatophyta</taxon>
        <taxon>Magnoliopsida</taxon>
        <taxon>Liliopsida</taxon>
        <taxon>Asparagales</taxon>
        <taxon>Orchidaceae</taxon>
        <taxon>Vanilloideae</taxon>
        <taxon>Vanilleae</taxon>
        <taxon>Vanilla</taxon>
    </lineage>
</organism>
<reference evidence="1 2" key="1">
    <citation type="journal article" date="2020" name="Nat. Food">
        <title>A phased Vanilla planifolia genome enables genetic improvement of flavour and production.</title>
        <authorList>
            <person name="Hasing T."/>
            <person name="Tang H."/>
            <person name="Brym M."/>
            <person name="Khazi F."/>
            <person name="Huang T."/>
            <person name="Chambers A.H."/>
        </authorList>
    </citation>
    <scope>NUCLEOTIDE SEQUENCE [LARGE SCALE GENOMIC DNA]</scope>
    <source>
        <tissue evidence="1">Leaf</tissue>
    </source>
</reference>
<dbReference type="GO" id="GO:0005829">
    <property type="term" value="C:cytosol"/>
    <property type="evidence" value="ECO:0007669"/>
    <property type="project" value="TreeGrafter"/>
</dbReference>
<dbReference type="SUPFAM" id="SSF48371">
    <property type="entry name" value="ARM repeat"/>
    <property type="match status" value="1"/>
</dbReference>
<evidence type="ECO:0000313" key="1">
    <source>
        <dbReference type="EMBL" id="KAG0496363.1"/>
    </source>
</evidence>
<dbReference type="PANTHER" id="PTHR10997">
    <property type="entry name" value="IMPORTIN-7, 8, 11"/>
    <property type="match status" value="1"/>
</dbReference>
<dbReference type="GO" id="GO:0006606">
    <property type="term" value="P:protein import into nucleus"/>
    <property type="evidence" value="ECO:0007669"/>
    <property type="project" value="TreeGrafter"/>
</dbReference>
<evidence type="ECO:0008006" key="3">
    <source>
        <dbReference type="Google" id="ProtNLM"/>
    </source>
</evidence>
<gene>
    <name evidence="1" type="ORF">HPP92_001054</name>
</gene>
<dbReference type="InterPro" id="IPR011989">
    <property type="entry name" value="ARM-like"/>
</dbReference>
<dbReference type="Proteomes" id="UP000636800">
    <property type="component" value="Chromosome 1"/>
</dbReference>
<dbReference type="AlphaFoldDB" id="A0A835RTA2"/>